<dbReference type="Pfam" id="PF01553">
    <property type="entry name" value="Acyltransferase"/>
    <property type="match status" value="1"/>
</dbReference>
<evidence type="ECO:0000256" key="3">
    <source>
        <dbReference type="ARBA" id="ARBA00022679"/>
    </source>
</evidence>
<proteinExistence type="inferred from homology"/>
<sequence length="594" mass="65160">MALPFNAIGASIEPYLLLYIVIHCIKVLGQGELPAMAAVPMLLLKVSAQVRFTCCRVVRKLESYGFRNCSKLHHVDRHSLSPTAAGGGSSHGGDGQALVCDFEGALLSTSCTFPYFMLVAFEGGGPLRALLLLLLWPLLWALSRVRRESTMRAMAFVTFCGLSAGAVDLVRRAVLSKFYLENLRLQPCEMLAACTGRRVVVTAMPRPMVEGFLREYLGVSEVVAPELQVAEGRSRFTGFLSVFSRQKALEELFRESKADVAVLSPCNSHDHLLATFSKVRCTTSSDIFSGGKFCMTRRELQNWIRFSLIDLSRNEQEIYVVNEEGAATALPRDKYTKPLVFHDGRLAFFPTPCATLAFFLWVPIAVPLAISRILIGTVLPYDLALLVGASAGIRFRLGGQLPAARKGVLFACNHRTLLDPVVLSAALRRPVPAVTYGLSRVSEMIAPVRTVRLARDRVRDAATIRRMLAKGELAMCPEGTTCREPYLLRFSPLFAEVADDIVPVAVETRVGTLHGTTASGRKWFDPVSFLMDPAPVYEIHVLTPMLPAGGRSPAEVANAVQRRIAEVLGFECTGLTRREKYLLLAGNDGGDGRR</sequence>
<evidence type="ECO:0000256" key="1">
    <source>
        <dbReference type="ARBA" id="ARBA00004141"/>
    </source>
</evidence>
<accession>A0A8J5L042</accession>
<dbReference type="AlphaFoldDB" id="A0A8J5L042"/>
<evidence type="ECO:0000256" key="4">
    <source>
        <dbReference type="ARBA" id="ARBA00022692"/>
    </source>
</evidence>
<keyword evidence="3" id="KW-0808">Transferase</keyword>
<feature type="transmembrane region" description="Helical" evidence="7">
    <location>
        <begin position="151"/>
        <end position="170"/>
    </location>
</feature>
<keyword evidence="6 7" id="KW-0472">Membrane</keyword>
<gene>
    <name evidence="9" type="ORF">ZIOFF_034945</name>
</gene>
<dbReference type="SUPFAM" id="SSF69593">
    <property type="entry name" value="Glycerol-3-phosphate (1)-acyltransferase"/>
    <property type="match status" value="1"/>
</dbReference>
<keyword evidence="5 7" id="KW-1133">Transmembrane helix</keyword>
<dbReference type="GO" id="GO:0010143">
    <property type="term" value="P:cutin biosynthetic process"/>
    <property type="evidence" value="ECO:0007669"/>
    <property type="project" value="TreeGrafter"/>
</dbReference>
<dbReference type="CDD" id="cd06551">
    <property type="entry name" value="LPLAT"/>
    <property type="match status" value="1"/>
</dbReference>
<evidence type="ECO:0000256" key="7">
    <source>
        <dbReference type="SAM" id="Phobius"/>
    </source>
</evidence>
<dbReference type="SMART" id="SM00563">
    <property type="entry name" value="PlsC"/>
    <property type="match status" value="1"/>
</dbReference>
<evidence type="ECO:0000256" key="5">
    <source>
        <dbReference type="ARBA" id="ARBA00022989"/>
    </source>
</evidence>
<evidence type="ECO:0000313" key="9">
    <source>
        <dbReference type="EMBL" id="KAG6502659.1"/>
    </source>
</evidence>
<feature type="transmembrane region" description="Helical" evidence="7">
    <location>
        <begin position="115"/>
        <end position="139"/>
    </location>
</feature>
<keyword evidence="10" id="KW-1185">Reference proteome</keyword>
<dbReference type="GO" id="GO:0016791">
    <property type="term" value="F:phosphatase activity"/>
    <property type="evidence" value="ECO:0007669"/>
    <property type="project" value="TreeGrafter"/>
</dbReference>
<reference evidence="9 10" key="1">
    <citation type="submission" date="2020-08" db="EMBL/GenBank/DDBJ databases">
        <title>Plant Genome Project.</title>
        <authorList>
            <person name="Zhang R.-G."/>
        </authorList>
    </citation>
    <scope>NUCLEOTIDE SEQUENCE [LARGE SCALE GENOMIC DNA]</scope>
    <source>
        <tissue evidence="9">Rhizome</tissue>
    </source>
</reference>
<dbReference type="GO" id="GO:0016020">
    <property type="term" value="C:membrane"/>
    <property type="evidence" value="ECO:0007669"/>
    <property type="project" value="UniProtKB-SubCell"/>
</dbReference>
<dbReference type="EMBL" id="JACMSC010000010">
    <property type="protein sequence ID" value="KAG6502659.1"/>
    <property type="molecule type" value="Genomic_DNA"/>
</dbReference>
<feature type="domain" description="Phospholipid/glycerol acyltransferase" evidence="8">
    <location>
        <begin position="408"/>
        <end position="509"/>
    </location>
</feature>
<dbReference type="InterPro" id="IPR002123">
    <property type="entry name" value="Plipid/glycerol_acylTrfase"/>
</dbReference>
<name>A0A8J5L042_ZINOF</name>
<keyword evidence="4 7" id="KW-0812">Transmembrane</keyword>
<comment type="similarity">
    <text evidence="2">Belongs to the GPAT/DAPAT family.</text>
</comment>
<comment type="caution">
    <text evidence="9">The sequence shown here is derived from an EMBL/GenBank/DDBJ whole genome shotgun (WGS) entry which is preliminary data.</text>
</comment>
<protein>
    <recommendedName>
        <fullName evidence="8">Phospholipid/glycerol acyltransferase domain-containing protein</fullName>
    </recommendedName>
</protein>
<evidence type="ECO:0000256" key="2">
    <source>
        <dbReference type="ARBA" id="ARBA00007937"/>
    </source>
</evidence>
<evidence type="ECO:0000259" key="8">
    <source>
        <dbReference type="SMART" id="SM00563"/>
    </source>
</evidence>
<evidence type="ECO:0000313" key="10">
    <source>
        <dbReference type="Proteomes" id="UP000734854"/>
    </source>
</evidence>
<dbReference type="InterPro" id="IPR056462">
    <property type="entry name" value="HAD_RAM2/GPAT1-8"/>
</dbReference>
<dbReference type="PANTHER" id="PTHR15486">
    <property type="entry name" value="ANCIENT UBIQUITOUS PROTEIN"/>
    <property type="match status" value="1"/>
</dbReference>
<organism evidence="9 10">
    <name type="scientific">Zingiber officinale</name>
    <name type="common">Ginger</name>
    <name type="synonym">Amomum zingiber</name>
    <dbReference type="NCBI Taxonomy" id="94328"/>
    <lineage>
        <taxon>Eukaryota</taxon>
        <taxon>Viridiplantae</taxon>
        <taxon>Streptophyta</taxon>
        <taxon>Embryophyta</taxon>
        <taxon>Tracheophyta</taxon>
        <taxon>Spermatophyta</taxon>
        <taxon>Magnoliopsida</taxon>
        <taxon>Liliopsida</taxon>
        <taxon>Zingiberales</taxon>
        <taxon>Zingiberaceae</taxon>
        <taxon>Zingiber</taxon>
    </lineage>
</organism>
<dbReference type="PANTHER" id="PTHR15486:SF0">
    <property type="entry name" value="GLYCEROL-3-PHOSPHATE ACYLTRANSFERASE 1"/>
    <property type="match status" value="1"/>
</dbReference>
<evidence type="ECO:0000256" key="6">
    <source>
        <dbReference type="ARBA" id="ARBA00023136"/>
    </source>
</evidence>
<dbReference type="GO" id="GO:0090447">
    <property type="term" value="F:glycerol-3-phosphate 2-O-acyltransferase activity"/>
    <property type="evidence" value="ECO:0007669"/>
    <property type="project" value="TreeGrafter"/>
</dbReference>
<dbReference type="Pfam" id="PF23270">
    <property type="entry name" value="HAD_RAM2_N"/>
    <property type="match status" value="1"/>
</dbReference>
<dbReference type="Proteomes" id="UP000734854">
    <property type="component" value="Unassembled WGS sequence"/>
</dbReference>
<comment type="subcellular location">
    <subcellularLocation>
        <location evidence="1">Membrane</location>
        <topology evidence="1">Multi-pass membrane protein</topology>
    </subcellularLocation>
</comment>